<dbReference type="Pfam" id="PF00156">
    <property type="entry name" value="Pribosyltran"/>
    <property type="match status" value="1"/>
</dbReference>
<comment type="cofactor">
    <cofactor evidence="1 16">
        <name>Mg(2+)</name>
        <dbReference type="ChEBI" id="CHEBI:18420"/>
    </cofactor>
</comment>
<comment type="caution">
    <text evidence="19">The sequence shown here is derived from an EMBL/GenBank/DDBJ whole genome shotgun (WGS) entry which is preliminary data.</text>
</comment>
<feature type="domain" description="Phosphoribosyltransferase" evidence="18">
    <location>
        <begin position="13"/>
        <end position="160"/>
    </location>
</feature>
<evidence type="ECO:0000256" key="1">
    <source>
        <dbReference type="ARBA" id="ARBA00001946"/>
    </source>
</evidence>
<dbReference type="UniPathway" id="UPA00909">
    <property type="reaction ID" value="UER00887"/>
</dbReference>
<evidence type="ECO:0000256" key="3">
    <source>
        <dbReference type="ARBA" id="ARBA00004496"/>
    </source>
</evidence>
<dbReference type="EMBL" id="BFBY01000004">
    <property type="protein sequence ID" value="GBG04798.1"/>
    <property type="molecule type" value="Genomic_DNA"/>
</dbReference>
<dbReference type="OrthoDB" id="9802824at2"/>
<comment type="catalytic activity">
    <reaction evidence="14">
        <text>GMP + diphosphate = guanine + 5-phospho-alpha-D-ribose 1-diphosphate</text>
        <dbReference type="Rhea" id="RHEA:25424"/>
        <dbReference type="ChEBI" id="CHEBI:16235"/>
        <dbReference type="ChEBI" id="CHEBI:33019"/>
        <dbReference type="ChEBI" id="CHEBI:58017"/>
        <dbReference type="ChEBI" id="CHEBI:58115"/>
        <dbReference type="EC" id="2.4.2.8"/>
    </reaction>
    <physiologicalReaction direction="right-to-left" evidence="14">
        <dbReference type="Rhea" id="RHEA:25426"/>
    </physiologicalReaction>
</comment>
<evidence type="ECO:0000256" key="16">
    <source>
        <dbReference type="RuleBase" id="RU364099"/>
    </source>
</evidence>
<feature type="coiled-coil region" evidence="17">
    <location>
        <begin position="5"/>
        <end position="36"/>
    </location>
</feature>
<dbReference type="RefSeq" id="WP_117118141.1">
    <property type="nucleotide sequence ID" value="NZ_BFBY01000004.1"/>
</dbReference>
<dbReference type="NCBIfam" id="TIGR01203">
    <property type="entry name" value="HGPRTase"/>
    <property type="match status" value="1"/>
</dbReference>
<evidence type="ECO:0000256" key="4">
    <source>
        <dbReference type="ARBA" id="ARBA00004669"/>
    </source>
</evidence>
<keyword evidence="11 16" id="KW-0660">Purine salvage</keyword>
<evidence type="ECO:0000256" key="9">
    <source>
        <dbReference type="ARBA" id="ARBA00022679"/>
    </source>
</evidence>
<evidence type="ECO:0000256" key="13">
    <source>
        <dbReference type="ARBA" id="ARBA00022842"/>
    </source>
</evidence>
<dbReference type="PANTHER" id="PTHR43340:SF1">
    <property type="entry name" value="HYPOXANTHINE PHOSPHORIBOSYLTRANSFERASE"/>
    <property type="match status" value="1"/>
</dbReference>
<comment type="pathway">
    <text evidence="4 16">Purine metabolism; IMP biosynthesis via salvage pathway; IMP from hypoxanthine: step 1/1.</text>
</comment>
<dbReference type="InterPro" id="IPR000836">
    <property type="entry name" value="PRTase_dom"/>
</dbReference>
<dbReference type="Gene3D" id="3.40.50.2020">
    <property type="match status" value="1"/>
</dbReference>
<dbReference type="FunFam" id="3.40.50.2020:FF:000006">
    <property type="entry name" value="Hypoxanthine phosphoribosyltransferase"/>
    <property type="match status" value="1"/>
</dbReference>
<keyword evidence="9 16" id="KW-0808">Transferase</keyword>
<protein>
    <recommendedName>
        <fullName evidence="16">Hypoxanthine phosphoribosyltransferase</fullName>
        <ecNumber evidence="16">2.4.2.8</ecNumber>
    </recommendedName>
</protein>
<comment type="function">
    <text evidence="2">Purine salvage pathway enzyme that catalyzes the transfer of the ribosyl-5-phosphate group from 5-phospho-alpha-D-ribose 1-diphosphate (PRPP) to the N9 position of the 6-oxopurines hypoxanthine and guanine to form the corresponding ribonucleotides IMP (inosine 5'-monophosphate) and GMP (guanosine 5'-monophosphate), with the release of PPi.</text>
</comment>
<dbReference type="GO" id="GO:0004422">
    <property type="term" value="F:hypoxanthine phosphoribosyltransferase activity"/>
    <property type="evidence" value="ECO:0007669"/>
    <property type="project" value="InterPro"/>
</dbReference>
<keyword evidence="8 16" id="KW-0328">Glycosyltransferase</keyword>
<keyword evidence="17" id="KW-0175">Coiled coil</keyword>
<dbReference type="GO" id="GO:0005829">
    <property type="term" value="C:cytosol"/>
    <property type="evidence" value="ECO:0007669"/>
    <property type="project" value="TreeGrafter"/>
</dbReference>
<evidence type="ECO:0000259" key="18">
    <source>
        <dbReference type="Pfam" id="PF00156"/>
    </source>
</evidence>
<dbReference type="GO" id="GO:0032264">
    <property type="term" value="P:IMP salvage"/>
    <property type="evidence" value="ECO:0007669"/>
    <property type="project" value="UniProtKB-UniPathway"/>
</dbReference>
<dbReference type="GO" id="GO:0000166">
    <property type="term" value="F:nucleotide binding"/>
    <property type="evidence" value="ECO:0007669"/>
    <property type="project" value="UniProtKB-KW"/>
</dbReference>
<dbReference type="UniPathway" id="UPA00591">
    <property type="reaction ID" value="UER00648"/>
</dbReference>
<evidence type="ECO:0000313" key="19">
    <source>
        <dbReference type="EMBL" id="GBG04798.1"/>
    </source>
</evidence>
<keyword evidence="20" id="KW-1185">Reference proteome</keyword>
<proteinExistence type="inferred from homology"/>
<accession>A0A2Z6T8Q8</accession>
<comment type="pathway">
    <text evidence="5">Purine metabolism; GMP biosynthesis via salvage pathway; GMP from guanine: step 1/1.</text>
</comment>
<name>A0A2Z6T8Q8_9LACO</name>
<evidence type="ECO:0000256" key="12">
    <source>
        <dbReference type="ARBA" id="ARBA00022741"/>
    </source>
</evidence>
<evidence type="ECO:0000256" key="7">
    <source>
        <dbReference type="ARBA" id="ARBA00022490"/>
    </source>
</evidence>
<keyword evidence="12 16" id="KW-0547">Nucleotide-binding</keyword>
<dbReference type="SUPFAM" id="SSF53271">
    <property type="entry name" value="PRTase-like"/>
    <property type="match status" value="1"/>
</dbReference>
<evidence type="ECO:0000256" key="2">
    <source>
        <dbReference type="ARBA" id="ARBA00002049"/>
    </source>
</evidence>
<reference evidence="20" key="1">
    <citation type="submission" date="2018-03" db="EMBL/GenBank/DDBJ databases">
        <title>New taxa in the Lactobacillus gasseri group.</title>
        <authorList>
            <person name="Tanizawa Y."/>
            <person name="Tohno M."/>
            <person name="Endo A."/>
            <person name="Arita M."/>
        </authorList>
    </citation>
    <scope>NUCLEOTIDE SEQUENCE [LARGE SCALE GENOMIC DNA]</scope>
    <source>
        <strain evidence="20">DSM 24759</strain>
    </source>
</reference>
<keyword evidence="10 16" id="KW-0479">Metal-binding</keyword>
<dbReference type="GO" id="GO:0006166">
    <property type="term" value="P:purine ribonucleoside salvage"/>
    <property type="evidence" value="ECO:0007669"/>
    <property type="project" value="UniProtKB-KW"/>
</dbReference>
<comment type="subcellular location">
    <subcellularLocation>
        <location evidence="3 16">Cytoplasm</location>
    </subcellularLocation>
</comment>
<comment type="similarity">
    <text evidence="6 16">Belongs to the purine/pyrimidine phosphoribosyltransferase family.</text>
</comment>
<sequence length="179" mass="20264">MNNDIEKILISQEQMNNRLDELAAQLNEKYTNSKELPLVVSVMTGALMFSGKMLERLNFMMNLDVVKASSYEGAHSTGKVTLSQDVKYDVKNRPVIIMEDIIDTGRTLKFLKDLFLKRGAASVEICAMMDKPKSHEVDLKGDYIGFNAPNEFLVGYGLDYDGLYRNLPYIGVLKHRVYA</sequence>
<organism evidence="19 20">
    <name type="scientific">Lactobacillus rodentium</name>
    <dbReference type="NCBI Taxonomy" id="947835"/>
    <lineage>
        <taxon>Bacteria</taxon>
        <taxon>Bacillati</taxon>
        <taxon>Bacillota</taxon>
        <taxon>Bacilli</taxon>
        <taxon>Lactobacillales</taxon>
        <taxon>Lactobacillaceae</taxon>
        <taxon>Lactobacillus</taxon>
    </lineage>
</organism>
<gene>
    <name evidence="19" type="primary">hpt</name>
    <name evidence="19" type="ORF">LrDSM24759_07120</name>
</gene>
<evidence type="ECO:0000256" key="11">
    <source>
        <dbReference type="ARBA" id="ARBA00022726"/>
    </source>
</evidence>
<evidence type="ECO:0000256" key="15">
    <source>
        <dbReference type="ARBA" id="ARBA00049402"/>
    </source>
</evidence>
<dbReference type="Proteomes" id="UP000257317">
    <property type="component" value="Unassembled WGS sequence"/>
</dbReference>
<evidence type="ECO:0000256" key="8">
    <source>
        <dbReference type="ARBA" id="ARBA00022676"/>
    </source>
</evidence>
<dbReference type="GO" id="GO:0052657">
    <property type="term" value="F:guanine phosphoribosyltransferase activity"/>
    <property type="evidence" value="ECO:0007669"/>
    <property type="project" value="RHEA"/>
</dbReference>
<dbReference type="InterPro" id="IPR050408">
    <property type="entry name" value="HGPRT"/>
</dbReference>
<evidence type="ECO:0000256" key="6">
    <source>
        <dbReference type="ARBA" id="ARBA00008391"/>
    </source>
</evidence>
<keyword evidence="13 16" id="KW-0460">Magnesium</keyword>
<evidence type="ECO:0000256" key="14">
    <source>
        <dbReference type="ARBA" id="ARBA00048811"/>
    </source>
</evidence>
<dbReference type="GO" id="GO:0046100">
    <property type="term" value="P:hypoxanthine metabolic process"/>
    <property type="evidence" value="ECO:0007669"/>
    <property type="project" value="TreeGrafter"/>
</dbReference>
<dbReference type="AlphaFoldDB" id="A0A2Z6T8Q8"/>
<dbReference type="InterPro" id="IPR005904">
    <property type="entry name" value="Hxn_phspho_trans"/>
</dbReference>
<evidence type="ECO:0000313" key="20">
    <source>
        <dbReference type="Proteomes" id="UP000257317"/>
    </source>
</evidence>
<dbReference type="PANTHER" id="PTHR43340">
    <property type="entry name" value="HYPOXANTHINE-GUANINE PHOSPHORIBOSYLTRANSFERASE"/>
    <property type="match status" value="1"/>
</dbReference>
<evidence type="ECO:0000256" key="17">
    <source>
        <dbReference type="SAM" id="Coils"/>
    </source>
</evidence>
<comment type="catalytic activity">
    <reaction evidence="15">
        <text>IMP + diphosphate = hypoxanthine + 5-phospho-alpha-D-ribose 1-diphosphate</text>
        <dbReference type="Rhea" id="RHEA:17973"/>
        <dbReference type="ChEBI" id="CHEBI:17368"/>
        <dbReference type="ChEBI" id="CHEBI:33019"/>
        <dbReference type="ChEBI" id="CHEBI:58017"/>
        <dbReference type="ChEBI" id="CHEBI:58053"/>
        <dbReference type="EC" id="2.4.2.8"/>
    </reaction>
    <physiologicalReaction direction="right-to-left" evidence="15">
        <dbReference type="Rhea" id="RHEA:17975"/>
    </physiologicalReaction>
</comment>
<dbReference type="GO" id="GO:0000287">
    <property type="term" value="F:magnesium ion binding"/>
    <property type="evidence" value="ECO:0007669"/>
    <property type="project" value="TreeGrafter"/>
</dbReference>
<dbReference type="CDD" id="cd06223">
    <property type="entry name" value="PRTases_typeI"/>
    <property type="match status" value="1"/>
</dbReference>
<dbReference type="GO" id="GO:0006178">
    <property type="term" value="P:guanine salvage"/>
    <property type="evidence" value="ECO:0007669"/>
    <property type="project" value="TreeGrafter"/>
</dbReference>
<evidence type="ECO:0000256" key="10">
    <source>
        <dbReference type="ARBA" id="ARBA00022723"/>
    </source>
</evidence>
<dbReference type="EC" id="2.4.2.8" evidence="16"/>
<keyword evidence="7 16" id="KW-0963">Cytoplasm</keyword>
<dbReference type="InterPro" id="IPR029057">
    <property type="entry name" value="PRTase-like"/>
</dbReference>
<dbReference type="GO" id="GO:0032263">
    <property type="term" value="P:GMP salvage"/>
    <property type="evidence" value="ECO:0007669"/>
    <property type="project" value="UniProtKB-UniPathway"/>
</dbReference>
<evidence type="ECO:0000256" key="5">
    <source>
        <dbReference type="ARBA" id="ARBA00004676"/>
    </source>
</evidence>